<dbReference type="SMART" id="SM00225">
    <property type="entry name" value="BTB"/>
    <property type="match status" value="1"/>
</dbReference>
<keyword evidence="4" id="KW-1185">Reference proteome</keyword>
<gene>
    <name evidence="3" type="ORF">Ocin01_13789</name>
</gene>
<reference evidence="3 4" key="1">
    <citation type="journal article" date="2016" name="Genome Biol. Evol.">
        <title>Gene Family Evolution Reflects Adaptation to Soil Environmental Stressors in the Genome of the Collembolan Orchesella cincta.</title>
        <authorList>
            <person name="Faddeeva-Vakhrusheva A."/>
            <person name="Derks M.F."/>
            <person name="Anvar S.Y."/>
            <person name="Agamennone V."/>
            <person name="Suring W."/>
            <person name="Smit S."/>
            <person name="van Straalen N.M."/>
            <person name="Roelofs D."/>
        </authorList>
    </citation>
    <scope>NUCLEOTIDE SEQUENCE [LARGE SCALE GENOMIC DNA]</scope>
    <source>
        <tissue evidence="3">Mixed pool</tissue>
    </source>
</reference>
<dbReference type="InterPro" id="IPR011333">
    <property type="entry name" value="SKP1/BTB/POZ_sf"/>
</dbReference>
<evidence type="ECO:0000256" key="1">
    <source>
        <dbReference type="SAM" id="MobiDB-lite"/>
    </source>
</evidence>
<proteinExistence type="predicted"/>
<evidence type="ECO:0000313" key="4">
    <source>
        <dbReference type="Proteomes" id="UP000094527"/>
    </source>
</evidence>
<name>A0A1D2MJB5_ORCCI</name>
<feature type="compositionally biased region" description="Acidic residues" evidence="1">
    <location>
        <begin position="29"/>
        <end position="39"/>
    </location>
</feature>
<sequence>MDVILLEDKPFPLSLMRARVNPHDNNGDNNEEDEDISDDDEERFVAKLNLILLKKTIETTRKNGLLDENNSSWDVLLSAGFNLDFVFTVTPIQEPQWNQSSAFYVNFYGRKIRSMLQHYLVEEKVDMAKTEVTLNVEFDFKDPGVFECPNFHVLDVGPIQTSCYEYQQHFRTELGLSEAFAQKLFHFINRTITVRLTVGLSISCNDVKLPIHDDARMQTLNKKILLEKVLCDFTLVAANGTEVGCHKMMLQSTSPFFEKMFQTECQEMKDNKCKLDLSEDGLNALLKFLYCSELTKPMENSSVALELLEISHELQIPDLEATMKQLVIANLGNDDWLDFTGAFRLFLRCTRLDLEGYDEMKEKAVKAIKT</sequence>
<accession>A0A1D2MJB5</accession>
<dbReference type="SUPFAM" id="SSF54695">
    <property type="entry name" value="POZ domain"/>
    <property type="match status" value="1"/>
</dbReference>
<dbReference type="PROSITE" id="PS50097">
    <property type="entry name" value="BTB"/>
    <property type="match status" value="1"/>
</dbReference>
<dbReference type="OrthoDB" id="646702at2759"/>
<dbReference type="Pfam" id="PF00651">
    <property type="entry name" value="BTB"/>
    <property type="match status" value="1"/>
</dbReference>
<dbReference type="EMBL" id="LJIJ01001123">
    <property type="protein sequence ID" value="ODM92894.1"/>
    <property type="molecule type" value="Genomic_DNA"/>
</dbReference>
<dbReference type="Gene3D" id="3.30.710.10">
    <property type="entry name" value="Potassium Channel Kv1.1, Chain A"/>
    <property type="match status" value="1"/>
</dbReference>
<dbReference type="Proteomes" id="UP000094527">
    <property type="component" value="Unassembled WGS sequence"/>
</dbReference>
<evidence type="ECO:0000313" key="3">
    <source>
        <dbReference type="EMBL" id="ODM92894.1"/>
    </source>
</evidence>
<protein>
    <submittedName>
        <fullName evidence="3">Kelch-like protein 2</fullName>
    </submittedName>
</protein>
<dbReference type="CDD" id="cd18186">
    <property type="entry name" value="BTB_POZ_ZBTB_KLHL-like"/>
    <property type="match status" value="1"/>
</dbReference>
<dbReference type="InterPro" id="IPR000210">
    <property type="entry name" value="BTB/POZ_dom"/>
</dbReference>
<feature type="domain" description="BTB" evidence="2">
    <location>
        <begin position="231"/>
        <end position="298"/>
    </location>
</feature>
<dbReference type="PANTHER" id="PTHR45632">
    <property type="entry name" value="LD33804P"/>
    <property type="match status" value="1"/>
</dbReference>
<dbReference type="STRING" id="48709.A0A1D2MJB5"/>
<evidence type="ECO:0000259" key="2">
    <source>
        <dbReference type="PROSITE" id="PS50097"/>
    </source>
</evidence>
<dbReference type="AlphaFoldDB" id="A0A1D2MJB5"/>
<organism evidence="3 4">
    <name type="scientific">Orchesella cincta</name>
    <name type="common">Springtail</name>
    <name type="synonym">Podura cincta</name>
    <dbReference type="NCBI Taxonomy" id="48709"/>
    <lineage>
        <taxon>Eukaryota</taxon>
        <taxon>Metazoa</taxon>
        <taxon>Ecdysozoa</taxon>
        <taxon>Arthropoda</taxon>
        <taxon>Hexapoda</taxon>
        <taxon>Collembola</taxon>
        <taxon>Entomobryomorpha</taxon>
        <taxon>Entomobryoidea</taxon>
        <taxon>Orchesellidae</taxon>
        <taxon>Orchesellinae</taxon>
        <taxon>Orchesella</taxon>
    </lineage>
</organism>
<comment type="caution">
    <text evidence="3">The sequence shown here is derived from an EMBL/GenBank/DDBJ whole genome shotgun (WGS) entry which is preliminary data.</text>
</comment>
<feature type="region of interest" description="Disordered" evidence="1">
    <location>
        <begin position="18"/>
        <end position="39"/>
    </location>
</feature>